<keyword evidence="19" id="KW-1185">Reference proteome</keyword>
<keyword evidence="10" id="KW-0676">Redox-active center</keyword>
<evidence type="ECO:0000259" key="17">
    <source>
        <dbReference type="PROSITE" id="PS51352"/>
    </source>
</evidence>
<dbReference type="InterPro" id="IPR013766">
    <property type="entry name" value="Thioredoxin_domain"/>
</dbReference>
<comment type="catalytic activity">
    <reaction evidence="14">
        <text>a hydroperoxide + [thioredoxin]-dithiol = an alcohol + [thioredoxin]-disulfide + H2O</text>
        <dbReference type="Rhea" id="RHEA:62620"/>
        <dbReference type="Rhea" id="RHEA-COMP:10698"/>
        <dbReference type="Rhea" id="RHEA-COMP:10700"/>
        <dbReference type="ChEBI" id="CHEBI:15377"/>
        <dbReference type="ChEBI" id="CHEBI:29950"/>
        <dbReference type="ChEBI" id="CHEBI:30879"/>
        <dbReference type="ChEBI" id="CHEBI:35924"/>
        <dbReference type="ChEBI" id="CHEBI:50058"/>
        <dbReference type="EC" id="1.11.1.24"/>
    </reaction>
</comment>
<dbReference type="FunFam" id="3.40.30.10:FF:000122">
    <property type="entry name" value="Peroxiredoxin Q chloroplastic"/>
    <property type="match status" value="1"/>
</dbReference>
<organism evidence="18 19">
    <name type="scientific">Chitinophaga caeni</name>
    <dbReference type="NCBI Taxonomy" id="2029983"/>
    <lineage>
        <taxon>Bacteria</taxon>
        <taxon>Pseudomonadati</taxon>
        <taxon>Bacteroidota</taxon>
        <taxon>Chitinophagia</taxon>
        <taxon>Chitinophagales</taxon>
        <taxon>Chitinophagaceae</taxon>
        <taxon>Chitinophaga</taxon>
    </lineage>
</organism>
<comment type="function">
    <text evidence="1">Thiol-specific peroxidase that catalyzes the reduction of hydrogen peroxide and organic hydroperoxides to water and alcohols, respectively. Plays a role in cell protection against oxidative stress by detoxifying peroxides and as sensor of hydrogen peroxide-mediated signaling events.</text>
</comment>
<evidence type="ECO:0000256" key="11">
    <source>
        <dbReference type="ARBA" id="ARBA00032824"/>
    </source>
</evidence>
<feature type="active site" description="Cysteine sulfenic acid (-SOH) intermediate; for peroxidase activity" evidence="16">
    <location>
        <position position="57"/>
    </location>
</feature>
<dbReference type="InterPro" id="IPR000866">
    <property type="entry name" value="AhpC/TSA"/>
</dbReference>
<evidence type="ECO:0000256" key="4">
    <source>
        <dbReference type="ARBA" id="ARBA00022559"/>
    </source>
</evidence>
<reference evidence="18 19" key="1">
    <citation type="submission" date="2017-10" db="EMBL/GenBank/DDBJ databases">
        <title>Paenichitinophaga pekingensis gen. nov., sp. nov., isolated from activated sludge.</title>
        <authorList>
            <person name="Jin D."/>
            <person name="Kong X."/>
            <person name="Deng Y."/>
            <person name="Bai Z."/>
        </authorList>
    </citation>
    <scope>NUCLEOTIDE SEQUENCE [LARGE SCALE GENOMIC DNA]</scope>
    <source>
        <strain evidence="18 19">13</strain>
    </source>
</reference>
<keyword evidence="6" id="KW-0809">Transit peptide</keyword>
<evidence type="ECO:0000256" key="8">
    <source>
        <dbReference type="ARBA" id="ARBA00023078"/>
    </source>
</evidence>
<dbReference type="PANTHER" id="PTHR42801:SF4">
    <property type="entry name" value="AHPC_TSA FAMILY PROTEIN"/>
    <property type="match status" value="1"/>
</dbReference>
<accession>A0A291R161</accession>
<dbReference type="GO" id="GO:0045454">
    <property type="term" value="P:cell redox homeostasis"/>
    <property type="evidence" value="ECO:0007669"/>
    <property type="project" value="TreeGrafter"/>
</dbReference>
<evidence type="ECO:0000256" key="5">
    <source>
        <dbReference type="ARBA" id="ARBA00022862"/>
    </source>
</evidence>
<keyword evidence="5" id="KW-0049">Antioxidant</keyword>
<dbReference type="Gene3D" id="3.40.30.10">
    <property type="entry name" value="Glutaredoxin"/>
    <property type="match status" value="1"/>
</dbReference>
<comment type="subunit">
    <text evidence="2">Monomer.</text>
</comment>
<evidence type="ECO:0000256" key="9">
    <source>
        <dbReference type="ARBA" id="ARBA00023157"/>
    </source>
</evidence>
<dbReference type="SUPFAM" id="SSF52833">
    <property type="entry name" value="Thioredoxin-like"/>
    <property type="match status" value="1"/>
</dbReference>
<evidence type="ECO:0000313" key="18">
    <source>
        <dbReference type="EMBL" id="ATL49915.1"/>
    </source>
</evidence>
<gene>
    <name evidence="18" type="ORF">COR50_16290</name>
</gene>
<evidence type="ECO:0000256" key="2">
    <source>
        <dbReference type="ARBA" id="ARBA00011245"/>
    </source>
</evidence>
<comment type="subcellular location">
    <subcellularLocation>
        <location evidence="15">Thylakoid</location>
    </subcellularLocation>
</comment>
<dbReference type="EMBL" id="CP023777">
    <property type="protein sequence ID" value="ATL49915.1"/>
    <property type="molecule type" value="Genomic_DNA"/>
</dbReference>
<comment type="similarity">
    <text evidence="12">Belongs to the peroxiredoxin family. BCP/PrxQ subfamily.</text>
</comment>
<keyword evidence="8" id="KW-0793">Thylakoid</keyword>
<dbReference type="AlphaFoldDB" id="A0A291R161"/>
<evidence type="ECO:0000256" key="3">
    <source>
        <dbReference type="ARBA" id="ARBA00013017"/>
    </source>
</evidence>
<keyword evidence="7" id="KW-0560">Oxidoreductase</keyword>
<evidence type="ECO:0000256" key="1">
    <source>
        <dbReference type="ARBA" id="ARBA00003330"/>
    </source>
</evidence>
<keyword evidence="9" id="KW-1015">Disulfide bond</keyword>
<dbReference type="PANTHER" id="PTHR42801">
    <property type="entry name" value="THIOREDOXIN-DEPENDENT PEROXIDE REDUCTASE"/>
    <property type="match status" value="1"/>
</dbReference>
<feature type="domain" description="Thioredoxin" evidence="17">
    <location>
        <begin position="14"/>
        <end position="158"/>
    </location>
</feature>
<dbReference type="EC" id="1.11.1.24" evidence="3"/>
<dbReference type="PROSITE" id="PS51352">
    <property type="entry name" value="THIOREDOXIN_2"/>
    <property type="match status" value="1"/>
</dbReference>
<dbReference type="GO" id="GO:0034599">
    <property type="term" value="P:cellular response to oxidative stress"/>
    <property type="evidence" value="ECO:0007669"/>
    <property type="project" value="TreeGrafter"/>
</dbReference>
<dbReference type="CDD" id="cd03017">
    <property type="entry name" value="PRX_BCP"/>
    <property type="match status" value="1"/>
</dbReference>
<keyword evidence="4" id="KW-0575">Peroxidase</keyword>
<dbReference type="InterPro" id="IPR024706">
    <property type="entry name" value="Peroxiredoxin_AhpC-typ"/>
</dbReference>
<dbReference type="KEGG" id="cbae:COR50_16290"/>
<dbReference type="PIRSF" id="PIRSF000239">
    <property type="entry name" value="AHPC"/>
    <property type="match status" value="1"/>
</dbReference>
<evidence type="ECO:0000256" key="13">
    <source>
        <dbReference type="ARBA" id="ARBA00042639"/>
    </source>
</evidence>
<evidence type="ECO:0000256" key="16">
    <source>
        <dbReference type="PIRSR" id="PIRSR000239-1"/>
    </source>
</evidence>
<name>A0A291R161_9BACT</name>
<evidence type="ECO:0000256" key="14">
    <source>
        <dbReference type="ARBA" id="ARBA00049091"/>
    </source>
</evidence>
<dbReference type="InterPro" id="IPR036249">
    <property type="entry name" value="Thioredoxin-like_sf"/>
</dbReference>
<evidence type="ECO:0000256" key="10">
    <source>
        <dbReference type="ARBA" id="ARBA00023284"/>
    </source>
</evidence>
<evidence type="ECO:0000256" key="7">
    <source>
        <dbReference type="ARBA" id="ARBA00023002"/>
    </source>
</evidence>
<dbReference type="OrthoDB" id="9812811at2"/>
<evidence type="ECO:0000256" key="15">
    <source>
        <dbReference type="ARBA" id="ARBA00060385"/>
    </source>
</evidence>
<dbReference type="Pfam" id="PF00578">
    <property type="entry name" value="AhpC-TSA"/>
    <property type="match status" value="1"/>
</dbReference>
<evidence type="ECO:0000313" key="19">
    <source>
        <dbReference type="Proteomes" id="UP000220133"/>
    </source>
</evidence>
<dbReference type="GO" id="GO:0005737">
    <property type="term" value="C:cytoplasm"/>
    <property type="evidence" value="ECO:0007669"/>
    <property type="project" value="TreeGrafter"/>
</dbReference>
<dbReference type="GO" id="GO:0008379">
    <property type="term" value="F:thioredoxin peroxidase activity"/>
    <property type="evidence" value="ECO:0007669"/>
    <property type="project" value="TreeGrafter"/>
</dbReference>
<dbReference type="InterPro" id="IPR050924">
    <property type="entry name" value="Peroxiredoxin_BCP/PrxQ"/>
</dbReference>
<evidence type="ECO:0000256" key="6">
    <source>
        <dbReference type="ARBA" id="ARBA00022946"/>
    </source>
</evidence>
<sequence>MAFTLFGGTANGQLKVGDQAPLFTLKDQDGKDFNMADVIGKQPVVVYFYPKDDTPGCTKEACSFRDAYNEFTDKGVKVIGISNGSVASHKAFAEKYHLPFTLLSDTDNEARKLYGVPKTMMLPGRVTYVIDKNGKIIHYFNSMTGATKHVEEALSALQ</sequence>
<proteinExistence type="inferred from homology"/>
<dbReference type="GO" id="GO:0009579">
    <property type="term" value="C:thylakoid"/>
    <property type="evidence" value="ECO:0007669"/>
    <property type="project" value="UniProtKB-SubCell"/>
</dbReference>
<dbReference type="Proteomes" id="UP000220133">
    <property type="component" value="Chromosome"/>
</dbReference>
<protein>
    <recommendedName>
        <fullName evidence="3">thioredoxin-dependent peroxiredoxin</fullName>
        <ecNumber evidence="3">1.11.1.24</ecNumber>
    </recommendedName>
    <alternativeName>
        <fullName evidence="11">Thioredoxin peroxidase</fullName>
    </alternativeName>
    <alternativeName>
        <fullName evidence="13">Thioredoxin-dependent peroxiredoxin Bcp</fullName>
    </alternativeName>
</protein>
<evidence type="ECO:0000256" key="12">
    <source>
        <dbReference type="ARBA" id="ARBA00038489"/>
    </source>
</evidence>